<evidence type="ECO:0000313" key="8">
    <source>
        <dbReference type="EMBL" id="GAA0739356.1"/>
    </source>
</evidence>
<dbReference type="InterPro" id="IPR000064">
    <property type="entry name" value="NLP_P60_dom"/>
</dbReference>
<evidence type="ECO:0000259" key="7">
    <source>
        <dbReference type="PROSITE" id="PS51935"/>
    </source>
</evidence>
<dbReference type="SUPFAM" id="SSF54001">
    <property type="entry name" value="Cysteine proteinases"/>
    <property type="match status" value="1"/>
</dbReference>
<comment type="caution">
    <text evidence="8">The sequence shown here is derived from an EMBL/GenBank/DDBJ whole genome shotgun (WGS) entry which is preliminary data.</text>
</comment>
<evidence type="ECO:0000256" key="2">
    <source>
        <dbReference type="ARBA" id="ARBA00022670"/>
    </source>
</evidence>
<reference evidence="8 9" key="1">
    <citation type="journal article" date="2019" name="Int. J. Syst. Evol. Microbiol.">
        <title>The Global Catalogue of Microorganisms (GCM) 10K type strain sequencing project: providing services to taxonomists for standard genome sequencing and annotation.</title>
        <authorList>
            <consortium name="The Broad Institute Genomics Platform"/>
            <consortium name="The Broad Institute Genome Sequencing Center for Infectious Disease"/>
            <person name="Wu L."/>
            <person name="Ma J."/>
        </authorList>
    </citation>
    <scope>NUCLEOTIDE SEQUENCE [LARGE SCALE GENOMIC DNA]</scope>
    <source>
        <strain evidence="8 9">JCM 15976</strain>
    </source>
</reference>
<dbReference type="EMBL" id="BAAAGF010000001">
    <property type="protein sequence ID" value="GAA0739356.1"/>
    <property type="molecule type" value="Genomic_DNA"/>
</dbReference>
<keyword evidence="2" id="KW-0645">Protease</keyword>
<keyword evidence="4" id="KW-0378">Hydrolase</keyword>
<keyword evidence="5" id="KW-0788">Thiol protease</keyword>
<gene>
    <name evidence="8" type="ORF">GCM10009431_08310</name>
</gene>
<dbReference type="PROSITE" id="PS51935">
    <property type="entry name" value="NLPC_P60"/>
    <property type="match status" value="1"/>
</dbReference>
<dbReference type="PANTHER" id="PTHR47360:SF1">
    <property type="entry name" value="ENDOPEPTIDASE NLPC-RELATED"/>
    <property type="match status" value="1"/>
</dbReference>
<dbReference type="Proteomes" id="UP001500736">
    <property type="component" value="Unassembled WGS sequence"/>
</dbReference>
<dbReference type="Gene3D" id="3.90.1720.10">
    <property type="entry name" value="endopeptidase domain like (from Nostoc punctiforme)"/>
    <property type="match status" value="1"/>
</dbReference>
<dbReference type="PANTHER" id="PTHR47360">
    <property type="entry name" value="MUREIN DD-ENDOPEPTIDASE MEPS/MUREIN LD-CARBOXYPEPTIDASE"/>
    <property type="match status" value="1"/>
</dbReference>
<evidence type="ECO:0000256" key="4">
    <source>
        <dbReference type="ARBA" id="ARBA00022801"/>
    </source>
</evidence>
<feature type="domain" description="NlpC/P60" evidence="7">
    <location>
        <begin position="46"/>
        <end position="173"/>
    </location>
</feature>
<keyword evidence="3" id="KW-0732">Signal</keyword>
<name>A0ABN1JGM0_9FLAO</name>
<proteinExistence type="inferred from homology"/>
<evidence type="ECO:0000256" key="5">
    <source>
        <dbReference type="ARBA" id="ARBA00022807"/>
    </source>
</evidence>
<organism evidence="8 9">
    <name type="scientific">Gaetbulibacter jejuensis</name>
    <dbReference type="NCBI Taxonomy" id="584607"/>
    <lineage>
        <taxon>Bacteria</taxon>
        <taxon>Pseudomonadati</taxon>
        <taxon>Bacteroidota</taxon>
        <taxon>Flavobacteriia</taxon>
        <taxon>Flavobacteriales</taxon>
        <taxon>Flavobacteriaceae</taxon>
        <taxon>Gaetbulibacter</taxon>
    </lineage>
</organism>
<dbReference type="InterPro" id="IPR052062">
    <property type="entry name" value="Murein_DD/LD_carboxypeptidase"/>
</dbReference>
<feature type="region of interest" description="Disordered" evidence="6">
    <location>
        <begin position="24"/>
        <end position="43"/>
    </location>
</feature>
<evidence type="ECO:0000256" key="3">
    <source>
        <dbReference type="ARBA" id="ARBA00022729"/>
    </source>
</evidence>
<comment type="similarity">
    <text evidence="1">Belongs to the peptidase C40 family.</text>
</comment>
<sequence>MRNFTILLLALICLNSCKSSKKAKSSHKTTTKTEKRATNTTNPTSNALAESIVDYAKQFDGVRYKYGGTTKKGMDCSGLVMTAFKSENIMLPRTTSDLSVTGNWIDLKEVQKGDLMFFATRKNSRKVNHVGIVTFASEGNVEFIHASTSAGVIISSLAERYWYFAFVQARRVL</sequence>
<dbReference type="Pfam" id="PF00877">
    <property type="entry name" value="NLPC_P60"/>
    <property type="match status" value="1"/>
</dbReference>
<keyword evidence="9" id="KW-1185">Reference proteome</keyword>
<dbReference type="RefSeq" id="WP_343796019.1">
    <property type="nucleotide sequence ID" value="NZ_BAAAGF010000001.1"/>
</dbReference>
<dbReference type="InterPro" id="IPR038765">
    <property type="entry name" value="Papain-like_cys_pep_sf"/>
</dbReference>
<accession>A0ABN1JGM0</accession>
<protein>
    <recommendedName>
        <fullName evidence="7">NlpC/P60 domain-containing protein</fullName>
    </recommendedName>
</protein>
<evidence type="ECO:0000313" key="9">
    <source>
        <dbReference type="Proteomes" id="UP001500736"/>
    </source>
</evidence>
<evidence type="ECO:0000256" key="6">
    <source>
        <dbReference type="SAM" id="MobiDB-lite"/>
    </source>
</evidence>
<evidence type="ECO:0000256" key="1">
    <source>
        <dbReference type="ARBA" id="ARBA00007074"/>
    </source>
</evidence>